<evidence type="ECO:0000256" key="1">
    <source>
        <dbReference type="SAM" id="MobiDB-lite"/>
    </source>
</evidence>
<gene>
    <name evidence="2" type="ORF">ACG5V6_26680</name>
</gene>
<feature type="region of interest" description="Disordered" evidence="1">
    <location>
        <begin position="67"/>
        <end position="113"/>
    </location>
</feature>
<feature type="non-terminal residue" evidence="2">
    <location>
        <position position="113"/>
    </location>
</feature>
<organism evidence="2 3">
    <name type="scientific">Streptomyces chitinivorans</name>
    <dbReference type="NCBI Taxonomy" id="1257027"/>
    <lineage>
        <taxon>Bacteria</taxon>
        <taxon>Bacillati</taxon>
        <taxon>Actinomycetota</taxon>
        <taxon>Actinomycetes</taxon>
        <taxon>Kitasatosporales</taxon>
        <taxon>Streptomycetaceae</taxon>
        <taxon>Streptomyces</taxon>
    </lineage>
</organism>
<comment type="caution">
    <text evidence="2">The sequence shown here is derived from an EMBL/GenBank/DDBJ whole genome shotgun (WGS) entry which is preliminary data.</text>
</comment>
<dbReference type="Proteomes" id="UP001607069">
    <property type="component" value="Unassembled WGS sequence"/>
</dbReference>
<feature type="compositionally biased region" description="Basic and acidic residues" evidence="1">
    <location>
        <begin position="70"/>
        <end position="104"/>
    </location>
</feature>
<evidence type="ECO:0000313" key="2">
    <source>
        <dbReference type="EMBL" id="MFH0251782.1"/>
    </source>
</evidence>
<accession>A0ABW7I0U4</accession>
<proteinExistence type="predicted"/>
<protein>
    <submittedName>
        <fullName evidence="2">Uncharacterized protein</fullName>
    </submittedName>
</protein>
<name>A0ABW7I0U4_9ACTN</name>
<evidence type="ECO:0000313" key="3">
    <source>
        <dbReference type="Proteomes" id="UP001607069"/>
    </source>
</evidence>
<dbReference type="EMBL" id="JBIHMK010000167">
    <property type="protein sequence ID" value="MFH0251782.1"/>
    <property type="molecule type" value="Genomic_DNA"/>
</dbReference>
<reference evidence="2 3" key="1">
    <citation type="submission" date="2024-10" db="EMBL/GenBank/DDBJ databases">
        <authorList>
            <person name="Cho J.-C."/>
        </authorList>
    </citation>
    <scope>NUCLEOTIDE SEQUENCE [LARGE SCALE GENOMIC DNA]</scope>
    <source>
        <strain evidence="2 3">KCTC29696</strain>
    </source>
</reference>
<keyword evidence="3" id="KW-1185">Reference proteome</keyword>
<sequence length="113" mass="12412">MPDYFDRLLARHAPAALGTGAATGGGPDIPVRVRPRLPEPYERVEALRADHGGQEEAGLFLQPAPRPAVRRVEERPAVRHEREIRTERHTAVRTEPAPHGDRTRPPAAARPAA</sequence>